<dbReference type="Proteomes" id="UP000594263">
    <property type="component" value="Unplaced"/>
</dbReference>
<keyword evidence="1" id="KW-0472">Membrane</keyword>
<evidence type="ECO:0000313" key="2">
    <source>
        <dbReference type="EnsemblPlants" id="Kaladp0011s0681.1.v1.1"/>
    </source>
</evidence>
<dbReference type="Gramene" id="Kaladp0011s0681.1.v1.1">
    <property type="protein sequence ID" value="Kaladp0011s0681.1.v1.1"/>
    <property type="gene ID" value="Kaladp0011s0681.v1.1"/>
</dbReference>
<dbReference type="AlphaFoldDB" id="A0A7N0RJ32"/>
<keyword evidence="1" id="KW-0812">Transmembrane</keyword>
<evidence type="ECO:0000313" key="3">
    <source>
        <dbReference type="Proteomes" id="UP000594263"/>
    </source>
</evidence>
<sequence>MDPRMDAPTAYIDLNSSPSCDDDLFDPIAAHPNSALPYAATVGEISPVNSPPNCRSSEEDQADTHLISANKRCATTFGTAQNGSLLDLIFFNTIIFLLVVSAFFPDE</sequence>
<organism evidence="2 3">
    <name type="scientific">Kalanchoe fedtschenkoi</name>
    <name type="common">Lavender scallops</name>
    <name type="synonym">South American air plant</name>
    <dbReference type="NCBI Taxonomy" id="63787"/>
    <lineage>
        <taxon>Eukaryota</taxon>
        <taxon>Viridiplantae</taxon>
        <taxon>Streptophyta</taxon>
        <taxon>Embryophyta</taxon>
        <taxon>Tracheophyta</taxon>
        <taxon>Spermatophyta</taxon>
        <taxon>Magnoliopsida</taxon>
        <taxon>eudicotyledons</taxon>
        <taxon>Gunneridae</taxon>
        <taxon>Pentapetalae</taxon>
        <taxon>Saxifragales</taxon>
        <taxon>Crassulaceae</taxon>
        <taxon>Kalanchoe</taxon>
    </lineage>
</organism>
<name>A0A7N0RJ32_KALFE</name>
<proteinExistence type="predicted"/>
<keyword evidence="1" id="KW-1133">Transmembrane helix</keyword>
<dbReference type="EnsemblPlants" id="Kaladp0011s0681.1.v1.1">
    <property type="protein sequence ID" value="Kaladp0011s0681.1.v1.1"/>
    <property type="gene ID" value="Kaladp0011s0681.v1.1"/>
</dbReference>
<keyword evidence="3" id="KW-1185">Reference proteome</keyword>
<feature type="transmembrane region" description="Helical" evidence="1">
    <location>
        <begin position="85"/>
        <end position="104"/>
    </location>
</feature>
<protein>
    <submittedName>
        <fullName evidence="2">Uncharacterized protein</fullName>
    </submittedName>
</protein>
<reference evidence="2" key="1">
    <citation type="submission" date="2021-01" db="UniProtKB">
        <authorList>
            <consortium name="EnsemblPlants"/>
        </authorList>
    </citation>
    <scope>IDENTIFICATION</scope>
</reference>
<accession>A0A7N0RJ32</accession>
<evidence type="ECO:0000256" key="1">
    <source>
        <dbReference type="SAM" id="Phobius"/>
    </source>
</evidence>